<keyword evidence="2" id="KW-1185">Reference proteome</keyword>
<name>A0ABT4WE60_9FLAO</name>
<comment type="caution">
    <text evidence="1">The sequence shown here is derived from an EMBL/GenBank/DDBJ whole genome shotgun (WGS) entry which is preliminary data.</text>
</comment>
<accession>A0ABT4WE60</accession>
<evidence type="ECO:0000313" key="2">
    <source>
        <dbReference type="Proteomes" id="UP001212170"/>
    </source>
</evidence>
<proteinExistence type="predicted"/>
<evidence type="ECO:0000313" key="1">
    <source>
        <dbReference type="EMBL" id="MDA6070420.1"/>
    </source>
</evidence>
<dbReference type="EMBL" id="JAMZNK010000018">
    <property type="protein sequence ID" value="MDA6070420.1"/>
    <property type="molecule type" value="Genomic_DNA"/>
</dbReference>
<protein>
    <submittedName>
        <fullName evidence="1">Uncharacterized protein</fullName>
    </submittedName>
</protein>
<sequence>MALQTLNTIKQWFRTGLKPTQTQFWDTWDSFRHKFEKIPVKDIDGIDELLLSKADKTVLDNHLADKSAHAPQVNTDWNSESGFSQLLNKPEFRTVNGETIVGTGDIAITTEPADLQSVLDNGSYAKLENKTVQIYNHGANPLDYSQSTSHPNFIQITNMKDHNSGRFEVGRGFANIVQSTADGNTTTVEFENNFSETGNKVNIKFPSKPTGDYTLSTTSDFKTINGESIIGEGNLDIEPQGLKSVLDADPTASYGESKATLMGNYGTSKYNEIIVSDETEKTGIYQLKNQLSFDHTVLDSNDIGNITLSEGNVILTRDKSNNQTVVDISDPVANTQLRFPAKSEEGKTYTIATTDDFKTINGESIVGSGDIVVSGGNGDIPTLQEVLDKDRNATNASINLLSEGGESQTTVHDGGLNISEKTETGFLITDINKLGVSVSKDEETTFVNVLADELSLNKKLSGNPVKQGIVLNENSSGASTIKLPLTSDRDVKTLATKEDFKTINGESIVGEGDITIEGGASQNLQQTLANGNTTNLKSIFSKGNYVTTVDPSFITIQHPEQGYLTINPYSIHLQSPTSTGSAYLSGINGLSIGNESSASYLQYNPLSNQNGIYLFPLNKGFDPPRTLATTEDFKTINGESIVGTGDIAIEGGATSDATSAVKGIVKLTGDLGGTADTPTTPTAVHKTGDELIYGRKTFISDNLNKSASAFVTRDNATESALTANSTSTTLPAFTALATADNAVGISVRNFGTNSTGIRIEGNQNNPSVSRLLTLSNKKASNGQVDIATPLTILRDGETVATISNLGGFTGNSFTKTGGLASQFLKADGSVDSNVYNNDANVIHKTGDESKSGFLTLNTGLKLDSSFISWLGSPSKPTGSGSATITAIGNDIAIASGSSSRQFATFKTDLLSTAQTYSFPNNSGVIALLSDIPTNAPAGTSGSYTATVSEITNVSINGIGRMSNYIKVGNVVSVQANVNLNITASSTLSRFRISLPINIAGSATNFYCGQGTVFTTTAGTAAYPCQVYLNGGTEAIVQFNSEIGTGPRDVSFNFQYDITKSN</sequence>
<reference evidence="1 2" key="1">
    <citation type="journal article" date="2023" name="Chemosphere">
        <title>Whole genome analysis of Flavobacterium aziz-sancarii sp. nov., isolated from Ardley Island (Antarctica), revealed a rich resistome and bioremediation potential.</title>
        <authorList>
            <person name="Otur C."/>
            <person name="Okay S."/>
            <person name="Kurt-Kizildogan A."/>
        </authorList>
    </citation>
    <scope>NUCLEOTIDE SEQUENCE [LARGE SCALE GENOMIC DNA]</scope>
    <source>
        <strain evidence="1 2">AC</strain>
    </source>
</reference>
<gene>
    <name evidence="1" type="ORF">NJT12_12390</name>
</gene>
<dbReference type="Proteomes" id="UP001212170">
    <property type="component" value="Unassembled WGS sequence"/>
</dbReference>
<dbReference type="RefSeq" id="WP_271336234.1">
    <property type="nucleotide sequence ID" value="NZ_JAMZNK010000018.1"/>
</dbReference>
<organism evidence="1 2">
    <name type="scientific">Flavobacterium azizsancarii</name>
    <dbReference type="NCBI Taxonomy" id="2961580"/>
    <lineage>
        <taxon>Bacteria</taxon>
        <taxon>Pseudomonadati</taxon>
        <taxon>Bacteroidota</taxon>
        <taxon>Flavobacteriia</taxon>
        <taxon>Flavobacteriales</taxon>
        <taxon>Flavobacteriaceae</taxon>
        <taxon>Flavobacterium</taxon>
    </lineage>
</organism>